<dbReference type="GO" id="GO:0005634">
    <property type="term" value="C:nucleus"/>
    <property type="evidence" value="ECO:0007669"/>
    <property type="project" value="UniProtKB-SubCell"/>
</dbReference>
<dbReference type="InterPro" id="IPR036638">
    <property type="entry name" value="HLH_DNA-bd_sf"/>
</dbReference>
<dbReference type="Gene3D" id="4.10.280.10">
    <property type="entry name" value="Helix-loop-helix DNA-binding domain"/>
    <property type="match status" value="1"/>
</dbReference>
<evidence type="ECO:0000313" key="8">
    <source>
        <dbReference type="Proteomes" id="UP000501346"/>
    </source>
</evidence>
<dbReference type="GO" id="GO:0046983">
    <property type="term" value="F:protein dimerization activity"/>
    <property type="evidence" value="ECO:0007669"/>
    <property type="project" value="InterPro"/>
</dbReference>
<keyword evidence="3" id="KW-0804">Transcription</keyword>
<keyword evidence="2" id="KW-0805">Transcription regulation</keyword>
<feature type="region of interest" description="Disordered" evidence="5">
    <location>
        <begin position="147"/>
        <end position="181"/>
    </location>
</feature>
<evidence type="ECO:0000256" key="3">
    <source>
        <dbReference type="ARBA" id="ARBA00023163"/>
    </source>
</evidence>
<feature type="domain" description="BHLH" evidence="6">
    <location>
        <begin position="11"/>
        <end position="96"/>
    </location>
</feature>
<evidence type="ECO:0000256" key="2">
    <source>
        <dbReference type="ARBA" id="ARBA00023015"/>
    </source>
</evidence>
<dbReference type="PANTHER" id="PTHR46117:SF3">
    <property type="entry name" value="FI24210P1"/>
    <property type="match status" value="1"/>
</dbReference>
<reference evidence="7 8" key="1">
    <citation type="journal article" date="2019" name="BMC Genomics">
        <title>Chromosome level assembly and comparative genome analysis confirm lager-brewing yeasts originated from a single hybridization.</title>
        <authorList>
            <person name="Salazar A.N."/>
            <person name="Gorter de Vries A.R."/>
            <person name="van den Broek M."/>
            <person name="Brouwers N."/>
            <person name="de la Torre Cortes P."/>
            <person name="Kuijpers N.G.A."/>
            <person name="Daran J.G."/>
            <person name="Abeel T."/>
        </authorList>
    </citation>
    <scope>NUCLEOTIDE SEQUENCE [LARGE SCALE GENOMIC DNA]</scope>
    <source>
        <strain evidence="7 8">CBS 1483</strain>
    </source>
</reference>
<protein>
    <submittedName>
        <fullName evidence="7">Retrograde regulation protein 1</fullName>
    </submittedName>
</protein>
<feature type="region of interest" description="Disordered" evidence="5">
    <location>
        <begin position="52"/>
        <end position="82"/>
    </location>
</feature>
<evidence type="ECO:0000313" key="7">
    <source>
        <dbReference type="EMBL" id="QID87924.1"/>
    </source>
</evidence>
<evidence type="ECO:0000256" key="5">
    <source>
        <dbReference type="SAM" id="MobiDB-lite"/>
    </source>
</evidence>
<gene>
    <name evidence="7" type="primary">RTG1_2</name>
    <name evidence="7" type="ORF">GRS66_010618</name>
</gene>
<dbReference type="CDD" id="cd11387">
    <property type="entry name" value="bHLHzip_USF_MITF"/>
    <property type="match status" value="1"/>
</dbReference>
<organism evidence="7 8">
    <name type="scientific">Saccharomyces pastorianus</name>
    <name type="common">Lager yeast</name>
    <name type="synonym">Saccharomyces cerevisiae x Saccharomyces eubayanus</name>
    <dbReference type="NCBI Taxonomy" id="27292"/>
    <lineage>
        <taxon>Eukaryota</taxon>
        <taxon>Fungi</taxon>
        <taxon>Dikarya</taxon>
        <taxon>Ascomycota</taxon>
        <taxon>Saccharomycotina</taxon>
        <taxon>Saccharomycetes</taxon>
        <taxon>Saccharomycetales</taxon>
        <taxon>Saccharomycetaceae</taxon>
        <taxon>Saccharomyces</taxon>
    </lineage>
</organism>
<feature type="region of interest" description="Disordered" evidence="5">
    <location>
        <begin position="1"/>
        <end position="24"/>
    </location>
</feature>
<keyword evidence="4" id="KW-0539">Nucleus</keyword>
<dbReference type="AlphaFoldDB" id="A0A6C1EH28"/>
<dbReference type="GO" id="GO:0000981">
    <property type="term" value="F:DNA-binding transcription factor activity, RNA polymerase II-specific"/>
    <property type="evidence" value="ECO:0007669"/>
    <property type="project" value="TreeGrafter"/>
</dbReference>
<name>A0A6C1EH28_SACPS</name>
<comment type="subcellular location">
    <subcellularLocation>
        <location evidence="1">Nucleus</location>
    </subcellularLocation>
</comment>
<dbReference type="PROSITE" id="PS50888">
    <property type="entry name" value="BHLH"/>
    <property type="match status" value="1"/>
</dbReference>
<proteinExistence type="predicted"/>
<dbReference type="Proteomes" id="UP000501346">
    <property type="component" value="Chromosome SeXV-SeVIII"/>
</dbReference>
<dbReference type="PANTHER" id="PTHR46117">
    <property type="entry name" value="FI24210P1"/>
    <property type="match status" value="1"/>
</dbReference>
<evidence type="ECO:0000259" key="6">
    <source>
        <dbReference type="PROSITE" id="PS50888"/>
    </source>
</evidence>
<dbReference type="Pfam" id="PF00010">
    <property type="entry name" value="HLH"/>
    <property type="match status" value="1"/>
</dbReference>
<dbReference type="GO" id="GO:0000978">
    <property type="term" value="F:RNA polymerase II cis-regulatory region sequence-specific DNA binding"/>
    <property type="evidence" value="ECO:0007669"/>
    <property type="project" value="TreeGrafter"/>
</dbReference>
<dbReference type="EMBL" id="CP049012">
    <property type="protein sequence ID" value="QID87924.1"/>
    <property type="molecule type" value="Genomic_DNA"/>
</dbReference>
<evidence type="ECO:0000256" key="4">
    <source>
        <dbReference type="ARBA" id="ARBA00023242"/>
    </source>
</evidence>
<accession>A0A6C1EH28</accession>
<dbReference type="InterPro" id="IPR011598">
    <property type="entry name" value="bHLH_dom"/>
</dbReference>
<evidence type="ECO:0000256" key="1">
    <source>
        <dbReference type="ARBA" id="ARBA00004123"/>
    </source>
</evidence>
<dbReference type="InterPro" id="IPR051732">
    <property type="entry name" value="USF"/>
</dbReference>
<dbReference type="SMART" id="SM00353">
    <property type="entry name" value="HLH"/>
    <property type="match status" value="1"/>
</dbReference>
<dbReference type="OrthoDB" id="690068at2759"/>
<dbReference type="SUPFAM" id="SSF47459">
    <property type="entry name" value="HLH, helix-loop-helix DNA-binding domain"/>
    <property type="match status" value="1"/>
</dbReference>
<sequence>MSSIPVGADPGSCGANFKNDRKRRDKINDRIQELLSIIPRDFFRDYYGNSGSNDTLSESTPGALGLSSKTKGTGTKDGKPNKGQILTQTVEYISHLQSQVDLQNREEVELMMKVSQLAKQTGTIVNDINLENTSAEVALSRIGVGPLAATSSSSNDDSAKPPANKLSSFEYGGYGEYSDGT</sequence>
<keyword evidence="8" id="KW-1185">Reference proteome</keyword>